<protein>
    <submittedName>
        <fullName evidence="1">Uncharacterized protein</fullName>
    </submittedName>
</protein>
<dbReference type="EMBL" id="ATHI01000003">
    <property type="protein sequence ID" value="EPR35612.1"/>
    <property type="molecule type" value="Genomic_DNA"/>
</dbReference>
<keyword evidence="2" id="KW-1185">Reference proteome</keyword>
<dbReference type="OrthoDB" id="5440402at2"/>
<comment type="caution">
    <text evidence="1">The sequence shown here is derived from an EMBL/GenBank/DDBJ whole genome shotgun (WGS) entry which is preliminary data.</text>
</comment>
<dbReference type="InterPro" id="IPR016187">
    <property type="entry name" value="CTDL_fold"/>
</dbReference>
<gene>
    <name evidence="1" type="ORF">dsat_1953</name>
</gene>
<proteinExistence type="predicted"/>
<name>S7TEJ0_9BACT</name>
<dbReference type="InterPro" id="IPR013783">
    <property type="entry name" value="Ig-like_fold"/>
</dbReference>
<dbReference type="SUPFAM" id="SSF56436">
    <property type="entry name" value="C-type lectin-like"/>
    <property type="match status" value="1"/>
</dbReference>
<dbReference type="Proteomes" id="UP000014975">
    <property type="component" value="Unassembled WGS sequence"/>
</dbReference>
<accession>S7TEJ0</accession>
<organism evidence="1 2">
    <name type="scientific">Alkalidesulfovibrio alkalitolerans DSM 16529</name>
    <dbReference type="NCBI Taxonomy" id="1121439"/>
    <lineage>
        <taxon>Bacteria</taxon>
        <taxon>Pseudomonadati</taxon>
        <taxon>Thermodesulfobacteriota</taxon>
        <taxon>Desulfovibrionia</taxon>
        <taxon>Desulfovibrionales</taxon>
        <taxon>Desulfovibrionaceae</taxon>
        <taxon>Alkalidesulfovibrio</taxon>
    </lineage>
</organism>
<sequence length="849" mass="90287">MATENPTLTPGSPPEFSESLPALTVESVAHPDTWNPIHQRLLDNTVALRDAVELTDENLDALGSRVDGLEETSSVSVQRAVTLDWLYRDNRIAFELWAPGFTLIDAVDTAIVQGISGDDSVDVASTAQLRAGEYYVLADEEGSLLIKCTAVLSENRIRIETNLPRTLGAGVLTRCSMEEVGAAYATCEVGDIWLSKPINIGNDAEGGAVVIRRSLNSGEARLYFRDTSNPAWTERVWSVRRQGGDIPAGFADYEYILPMRGDGSLMIVTEGEAMQIRHIVALSAATGLGGYVNPAMRPNAPAISSPADGAVGIFERPTLAIAGYSSPGGTPQAGIQFQVAVAGAQFATVLHDSGEQPAGLSYQMPADVLEVSSSYELRARVKDLSGLWSDWSAVSGFATAASFAYVATPTLVSPANNATDVGETPLLQTGAFAVIDGSDTHAASRWRVRASGGTWAEPLWDSGEDAVNLLSLALPAGILEAGLRVYYLQVQHKGETRGWSEWSSEVKVTTKQAFAYVSGVALITPGGDGGTWAYVDEDGNTVPDPGAAHFSTHPVWGGMQDVVVDGQYMVKIPKFYIRRATIGSGANTGKEAWWISDQPVDGYVVHPAFKVGGSEVDQICVGKYQASMDGSKLGSKPGVLPAVSRTLTQFLADAAARNVSGVSGFGLWSVYHWSAIQWLYLVENATMDSQSETGQGRVSASSAANVDASDVAQATYRGIVGLWGNVWQWMDGLKTISGVINLWDREGNQTWVNTGQTPPNINNSTYPVTFMDASGSGYDMDDVFIGKTGPTSNSGATAPDYQHWNNSAESFPIVGGSWSNGADAGLWCVHCPYAASTSAPHLGARLAKV</sequence>
<dbReference type="Gene3D" id="2.60.40.10">
    <property type="entry name" value="Immunoglobulins"/>
    <property type="match status" value="1"/>
</dbReference>
<evidence type="ECO:0000313" key="1">
    <source>
        <dbReference type="EMBL" id="EPR35612.1"/>
    </source>
</evidence>
<reference evidence="1 2" key="1">
    <citation type="journal article" date="2013" name="Genome Announc.">
        <title>Draft genome sequences for three mercury-methylating, sulfate-reducing bacteria.</title>
        <authorList>
            <person name="Brown S.D."/>
            <person name="Hurt R.A.Jr."/>
            <person name="Gilmour C.C."/>
            <person name="Elias D.A."/>
        </authorList>
    </citation>
    <scope>NUCLEOTIDE SEQUENCE [LARGE SCALE GENOMIC DNA]</scope>
    <source>
        <strain evidence="1 2">DSM 16529</strain>
    </source>
</reference>
<dbReference type="RefSeq" id="WP_020885839.1">
    <property type="nucleotide sequence ID" value="NZ_ATHI01000003.1"/>
</dbReference>
<evidence type="ECO:0000313" key="2">
    <source>
        <dbReference type="Proteomes" id="UP000014975"/>
    </source>
</evidence>
<dbReference type="PATRIC" id="fig|1121439.3.peg.339"/>
<dbReference type="STRING" id="1121439.dsat_1953"/>
<dbReference type="eggNOG" id="COG5301">
    <property type="taxonomic scope" value="Bacteria"/>
</dbReference>
<dbReference type="AlphaFoldDB" id="S7TEJ0"/>